<dbReference type="Pfam" id="PF00653">
    <property type="entry name" value="BIR"/>
    <property type="match status" value="1"/>
</dbReference>
<keyword evidence="3" id="KW-1185">Reference proteome</keyword>
<reference evidence="2 3" key="1">
    <citation type="submission" date="2017-07" db="EMBL/GenBank/DDBJ databases">
        <authorList>
            <person name="Talla V."/>
            <person name="Backstrom N."/>
        </authorList>
    </citation>
    <scope>NUCLEOTIDE SEQUENCE [LARGE SCALE GENOMIC DNA]</scope>
</reference>
<dbReference type="InterPro" id="IPR050784">
    <property type="entry name" value="IAP"/>
</dbReference>
<accession>A0A5E4R2A4</accession>
<dbReference type="SUPFAM" id="SSF50978">
    <property type="entry name" value="WD40 repeat-like"/>
    <property type="match status" value="1"/>
</dbReference>
<proteinExistence type="predicted"/>
<dbReference type="Gene3D" id="1.10.1170.10">
    <property type="entry name" value="Inhibitor Of Apoptosis Protein (2mihbC-IAP-1), Chain A"/>
    <property type="match status" value="1"/>
</dbReference>
<sequence>MGDDSLKLREDGYIRTNYPVSSLTYHSDLNIILVKTNSGDVHVLDVNSGVILQSSCLSADEGGTLGVEYAPGAERVFAWDSSGIGARTDYNGVMLLHSLLQKPLPALHPDSVIKIELVYSEAVVLYQCVDTLDANSIEGLPDLINDLKTGIYVVPERKELKGQNRRVPALAIASAIGHRANELMPDTREEDSRAVMYSEAERKQTFKRWPHMDYNGDDRAMCFTCMVCLVCWEKSDEPWVEHERHSPNCPFVRGEYTHNVPLSVTNATACAVPCANVKIVSKGNTGDLIATGTVEGRVNIWKFDCGLKLVKFLHISPYDSIFSGILTTDTNKVWADSLEKDSSNYAVELTAMSFIGMPSQQETYPQAQTAESVVKETSTNKAKPSLVCAIIITRTLPSPAKQPIIVDSSKVLFDAGDPDRQANENVQAMNNQNEAKNKMLFLLTYDIHNSLAGSSTAIHTSNSHNKPGGSKKVLHRSEASNLFDNIYLQYSDDDTELPQCTNILDDEIPGFNLEASSSKEDCKVWEPKKIIIQKHYKVLPPPPPTALLPELPESEQGGVLNFVGQISQLKSWDCVNSESVGTKVVDQTDAIQTDSITHYLSMAGQGPLEVSDLKWYGGLQSSDKVKIALSNKNKAGTHTVLSINPNDGFDSDPPPEEVVSQGIAVQCLVLPNKLHLKVDSKVTHLLPSEDKEHLLLVISSVEKNKFQYEYDADGDVKMDVDESSNQNDKTDNTDTKAYFLYYKINSKTSVYTLEDNPVTIKELPYNESPIDLCLLPPVIQKQYSFAAVGVDGQLRLYSLPEFNLLSEKCAPKGHFSSVTYCASVERLSASTKHGVIYFYALNDDKINCAGEANEDEFANIDFDMLQKAPKEDTGPDAVPVIIANKAELDESDLNSLMALTGLYTHNPTVPYGAIVPASWCELSPAQRSRSDHQNYRSWRLQNTSSTWDEQVLELTLPYNVSLAHLEFGFTLHTVNSSNLPKIEVTLLKQNVHGFGYNKDTPFGQKPEVPSHYSVMKFEVYNLENPVNSEEYLQAHNAEILAGPVLVSSGLDASQQSGTLILTSPRLYRAKGRTFLLHIKALFDPIKDMSKGPNKGGETSAKKSTFIGCDWLHQISLTVRSTPHTDVPLERQQRIAMLESNSFLNMLCEMAVSNESTEKRKLVMDILTWVISIRLKRIRVAKSAKGKDKDASATAETQQLECVAIIEKHICTLLRKCILCANRSIAKSCVKIILITSDGVKQLPPTSKCTFEQSLTSCLIECIPFVGASQSPGALKWLMALAQHSIPWAAASEFVARCLTLLEKAARFLRQRNNPYHQLLRARSNNTNNWYETECAMSAVGVAGEAMMLHVTCHLASDGTKLESAPSGLQPPVHSAHSADPHQLWTVIKESQGKNSSKDEQKNDSESPMDCDSHEKSELDGEKSIKEQEQCRIPWAALVRRPPQHTLLVERMHSGARRYIVLDFGHTVRLTDVIIPSCSELVTLCIDTWRVGEETDCVKLAFATDIATKHLITTIGRYGMSAMKLATGKLIDLLNPYLELYNGNAAHMIAYLNQSDTDSRVVSAYQECIELQQQLHNCTNIERRLRNTTVCPERVLHAVTSEMLLERASTDKLRIITENVVELLLYFLFQHNDLRVDDVSAAWCRAVLPLSWERGGRSGAGVATLAARVCGAAAWWGGLLADHLATAFAHHDAPPLPLDRHKVFDSLIHGSTNVVRTRDRCLVSVMYMSRKSMYAHCGAAGGGVTQAVAGRTLELVRAGRAPAALVAALL</sequence>
<organism evidence="2 3">
    <name type="scientific">Leptidea sinapis</name>
    <dbReference type="NCBI Taxonomy" id="189913"/>
    <lineage>
        <taxon>Eukaryota</taxon>
        <taxon>Metazoa</taxon>
        <taxon>Ecdysozoa</taxon>
        <taxon>Arthropoda</taxon>
        <taxon>Hexapoda</taxon>
        <taxon>Insecta</taxon>
        <taxon>Pterygota</taxon>
        <taxon>Neoptera</taxon>
        <taxon>Endopterygota</taxon>
        <taxon>Lepidoptera</taxon>
        <taxon>Glossata</taxon>
        <taxon>Ditrysia</taxon>
        <taxon>Papilionoidea</taxon>
        <taxon>Pieridae</taxon>
        <taxon>Dismorphiinae</taxon>
        <taxon>Leptidea</taxon>
    </lineage>
</organism>
<dbReference type="InterPro" id="IPR036322">
    <property type="entry name" value="WD40_repeat_dom_sf"/>
</dbReference>
<feature type="compositionally biased region" description="Basic and acidic residues" evidence="1">
    <location>
        <begin position="1395"/>
        <end position="1424"/>
    </location>
</feature>
<dbReference type="PROSITE" id="PS50143">
    <property type="entry name" value="BIR_REPEAT_2"/>
    <property type="match status" value="1"/>
</dbReference>
<dbReference type="PANTHER" id="PTHR10044">
    <property type="entry name" value="INHIBITOR OF APOPTOSIS"/>
    <property type="match status" value="1"/>
</dbReference>
<evidence type="ECO:0000313" key="3">
    <source>
        <dbReference type="Proteomes" id="UP000324832"/>
    </source>
</evidence>
<dbReference type="EMBL" id="FZQP02006898">
    <property type="protein sequence ID" value="VVD04817.1"/>
    <property type="molecule type" value="Genomic_DNA"/>
</dbReference>
<gene>
    <name evidence="2" type="ORF">LSINAPIS_LOCUS14495</name>
</gene>
<dbReference type="SMART" id="SM00238">
    <property type="entry name" value="BIR"/>
    <property type="match status" value="1"/>
</dbReference>
<dbReference type="Proteomes" id="UP000324832">
    <property type="component" value="Unassembled WGS sequence"/>
</dbReference>
<evidence type="ECO:0000256" key="1">
    <source>
        <dbReference type="SAM" id="MobiDB-lite"/>
    </source>
</evidence>
<feature type="region of interest" description="Disordered" evidence="1">
    <location>
        <begin position="1389"/>
        <end position="1424"/>
    </location>
</feature>
<evidence type="ECO:0000313" key="2">
    <source>
        <dbReference type="EMBL" id="VVD04817.1"/>
    </source>
</evidence>
<protein>
    <recommendedName>
        <fullName evidence="4">UBC core domain-containing protein</fullName>
    </recommendedName>
</protein>
<dbReference type="CDD" id="cd00022">
    <property type="entry name" value="BIR"/>
    <property type="match status" value="1"/>
</dbReference>
<name>A0A5E4R2A4_9NEOP</name>
<feature type="non-terminal residue" evidence="2">
    <location>
        <position position="1769"/>
    </location>
</feature>
<evidence type="ECO:0008006" key="4">
    <source>
        <dbReference type="Google" id="ProtNLM"/>
    </source>
</evidence>
<dbReference type="SUPFAM" id="SSF57924">
    <property type="entry name" value="Inhibitor of apoptosis (IAP) repeat"/>
    <property type="match status" value="1"/>
</dbReference>
<dbReference type="InterPro" id="IPR001370">
    <property type="entry name" value="BIR_rpt"/>
</dbReference>